<evidence type="ECO:0000256" key="3">
    <source>
        <dbReference type="ARBA" id="ARBA00022692"/>
    </source>
</evidence>
<dbReference type="Pfam" id="PF03788">
    <property type="entry name" value="LrgA"/>
    <property type="match status" value="1"/>
</dbReference>
<keyword evidence="5 6" id="KW-0472">Membrane</keyword>
<comment type="caution">
    <text evidence="7">The sequence shown here is derived from an EMBL/GenBank/DDBJ whole genome shotgun (WGS) entry which is preliminary data.</text>
</comment>
<feature type="transmembrane region" description="Helical" evidence="6">
    <location>
        <begin position="90"/>
        <end position="111"/>
    </location>
</feature>
<organism evidence="7 8">
    <name type="scientific">Brevibacillus fluminis</name>
    <dbReference type="NCBI Taxonomy" id="511487"/>
    <lineage>
        <taxon>Bacteria</taxon>
        <taxon>Bacillati</taxon>
        <taxon>Bacillota</taxon>
        <taxon>Bacilli</taxon>
        <taxon>Bacillales</taxon>
        <taxon>Paenibacillaceae</taxon>
        <taxon>Brevibacillus</taxon>
    </lineage>
</organism>
<gene>
    <name evidence="7" type="ORF">EDM56_07980</name>
</gene>
<dbReference type="AlphaFoldDB" id="A0A3M8DSI0"/>
<name>A0A3M8DSI0_9BACL</name>
<protein>
    <submittedName>
        <fullName evidence="7">CidA/LrgA family holin-like protein</fullName>
    </submittedName>
</protein>
<dbReference type="OrthoDB" id="3176438at2"/>
<evidence type="ECO:0000256" key="4">
    <source>
        <dbReference type="ARBA" id="ARBA00022989"/>
    </source>
</evidence>
<dbReference type="RefSeq" id="WP_122917365.1">
    <property type="nucleotide sequence ID" value="NZ_RHHQ01000007.1"/>
</dbReference>
<dbReference type="InterPro" id="IPR005538">
    <property type="entry name" value="LrgA/CidA"/>
</dbReference>
<keyword evidence="8" id="KW-1185">Reference proteome</keyword>
<dbReference type="GO" id="GO:0005886">
    <property type="term" value="C:plasma membrane"/>
    <property type="evidence" value="ECO:0007669"/>
    <property type="project" value="UniProtKB-SubCell"/>
</dbReference>
<proteinExistence type="predicted"/>
<keyword evidence="4 6" id="KW-1133">Transmembrane helix</keyword>
<evidence type="ECO:0000256" key="2">
    <source>
        <dbReference type="ARBA" id="ARBA00022475"/>
    </source>
</evidence>
<evidence type="ECO:0000256" key="1">
    <source>
        <dbReference type="ARBA" id="ARBA00004651"/>
    </source>
</evidence>
<keyword evidence="3 6" id="KW-0812">Transmembrane</keyword>
<accession>A0A3M8DSI0</accession>
<comment type="subcellular location">
    <subcellularLocation>
        <location evidence="1">Cell membrane</location>
        <topology evidence="1">Multi-pass membrane protein</topology>
    </subcellularLocation>
</comment>
<keyword evidence="2" id="KW-1003">Cell membrane</keyword>
<evidence type="ECO:0000313" key="8">
    <source>
        <dbReference type="Proteomes" id="UP000271031"/>
    </source>
</evidence>
<feature type="transmembrane region" description="Helical" evidence="6">
    <location>
        <begin position="33"/>
        <end position="50"/>
    </location>
</feature>
<evidence type="ECO:0000313" key="7">
    <source>
        <dbReference type="EMBL" id="RNB90439.1"/>
    </source>
</evidence>
<dbReference type="EMBL" id="RHHQ01000007">
    <property type="protein sequence ID" value="RNB90439.1"/>
    <property type="molecule type" value="Genomic_DNA"/>
</dbReference>
<dbReference type="NCBIfam" id="NF002460">
    <property type="entry name" value="PRK01658.1"/>
    <property type="match status" value="1"/>
</dbReference>
<dbReference type="PANTHER" id="PTHR33931:SF2">
    <property type="entry name" value="HOLIN-LIKE PROTEIN CIDA"/>
    <property type="match status" value="1"/>
</dbReference>
<dbReference type="PANTHER" id="PTHR33931">
    <property type="entry name" value="HOLIN-LIKE PROTEIN CIDA-RELATED"/>
    <property type="match status" value="1"/>
</dbReference>
<evidence type="ECO:0000256" key="5">
    <source>
        <dbReference type="ARBA" id="ARBA00023136"/>
    </source>
</evidence>
<feature type="transmembrane region" description="Helical" evidence="6">
    <location>
        <begin position="62"/>
        <end position="84"/>
    </location>
</feature>
<evidence type="ECO:0000256" key="6">
    <source>
        <dbReference type="SAM" id="Phobius"/>
    </source>
</evidence>
<sequence length="123" mass="13716">MNRILKLIGQVLFFIVIAKLADAVVAWLHLPIPGAILGICTLFALLKLKVIRLDWIETGSKWLLSEMLLFFIPATVGIVNYKSLVMTSGLWIALTIICSTIIVMLCSGLIGQMITRRKERMTS</sequence>
<reference evidence="7 8" key="1">
    <citation type="submission" date="2018-10" db="EMBL/GenBank/DDBJ databases">
        <title>Phylogenomics of Brevibacillus.</title>
        <authorList>
            <person name="Dunlap C."/>
        </authorList>
    </citation>
    <scope>NUCLEOTIDE SEQUENCE [LARGE SCALE GENOMIC DNA]</scope>
    <source>
        <strain evidence="7 8">JCM 15716</strain>
    </source>
</reference>
<dbReference type="Proteomes" id="UP000271031">
    <property type="component" value="Unassembled WGS sequence"/>
</dbReference>